<evidence type="ECO:0000259" key="1">
    <source>
        <dbReference type="Pfam" id="PF20150"/>
    </source>
</evidence>
<gene>
    <name evidence="2" type="ORF">F5Z01DRAFT_680327</name>
</gene>
<comment type="caution">
    <text evidence="2">The sequence shown here is derived from an EMBL/GenBank/DDBJ whole genome shotgun (WGS) entry which is preliminary data.</text>
</comment>
<dbReference type="PANTHER" id="PTHR35910:SF1">
    <property type="entry name" value="2EXR DOMAIN-CONTAINING PROTEIN"/>
    <property type="match status" value="1"/>
</dbReference>
<dbReference type="AlphaFoldDB" id="A0A9P7ZQD3"/>
<proteinExistence type="predicted"/>
<accession>A0A9P7ZQD3</accession>
<dbReference type="PANTHER" id="PTHR35910">
    <property type="entry name" value="2EXR DOMAIN-CONTAINING PROTEIN"/>
    <property type="match status" value="1"/>
</dbReference>
<feature type="domain" description="2EXR" evidence="1">
    <location>
        <begin position="3"/>
        <end position="82"/>
    </location>
</feature>
<evidence type="ECO:0000313" key="3">
    <source>
        <dbReference type="Proteomes" id="UP000887229"/>
    </source>
</evidence>
<dbReference type="EMBL" id="MU251248">
    <property type="protein sequence ID" value="KAG9256373.1"/>
    <property type="molecule type" value="Genomic_DNA"/>
</dbReference>
<dbReference type="RefSeq" id="XP_046120297.1">
    <property type="nucleotide sequence ID" value="XM_046265587.1"/>
</dbReference>
<reference evidence="2" key="1">
    <citation type="journal article" date="2021" name="IMA Fungus">
        <title>Genomic characterization of three marine fungi, including Emericellopsis atlantica sp. nov. with signatures of a generalist lifestyle and marine biomass degradation.</title>
        <authorList>
            <person name="Hagestad O.C."/>
            <person name="Hou L."/>
            <person name="Andersen J.H."/>
            <person name="Hansen E.H."/>
            <person name="Altermark B."/>
            <person name="Li C."/>
            <person name="Kuhnert E."/>
            <person name="Cox R.J."/>
            <person name="Crous P.W."/>
            <person name="Spatafora J.W."/>
            <person name="Lail K."/>
            <person name="Amirebrahimi M."/>
            <person name="Lipzen A."/>
            <person name="Pangilinan J."/>
            <person name="Andreopoulos W."/>
            <person name="Hayes R.D."/>
            <person name="Ng V."/>
            <person name="Grigoriev I.V."/>
            <person name="Jackson S.A."/>
            <person name="Sutton T.D.S."/>
            <person name="Dobson A.D.W."/>
            <person name="Rama T."/>
        </authorList>
    </citation>
    <scope>NUCLEOTIDE SEQUENCE</scope>
    <source>
        <strain evidence="2">TS7</strain>
    </source>
</reference>
<dbReference type="Pfam" id="PF20150">
    <property type="entry name" value="2EXR"/>
    <property type="match status" value="1"/>
</dbReference>
<organism evidence="2 3">
    <name type="scientific">Emericellopsis atlantica</name>
    <dbReference type="NCBI Taxonomy" id="2614577"/>
    <lineage>
        <taxon>Eukaryota</taxon>
        <taxon>Fungi</taxon>
        <taxon>Dikarya</taxon>
        <taxon>Ascomycota</taxon>
        <taxon>Pezizomycotina</taxon>
        <taxon>Sordariomycetes</taxon>
        <taxon>Hypocreomycetidae</taxon>
        <taxon>Hypocreales</taxon>
        <taxon>Bionectriaceae</taxon>
        <taxon>Emericellopsis</taxon>
    </lineage>
</organism>
<evidence type="ECO:0000313" key="2">
    <source>
        <dbReference type="EMBL" id="KAG9256373.1"/>
    </source>
</evidence>
<dbReference type="GeneID" id="70296490"/>
<keyword evidence="3" id="KW-1185">Reference proteome</keyword>
<protein>
    <recommendedName>
        <fullName evidence="1">2EXR domain-containing protein</fullName>
    </recommendedName>
</protein>
<dbReference type="OrthoDB" id="3473305at2759"/>
<sequence>MSFAQLPFELRTYIWSLTDIEPRCITNHRRKGLDILYETTSAPPPAVVQVCREARQYAPYRRAFTAGTEPRWTWVNFALDIFCVSSIMSLGDIKSHRGEIQRLHIRTDDDEDWYYNLADYNAMRPLCEFDSLVEVRTVLEPGDWWWGEIWADESSGLVLSGPQLRMVRDWHFIFSFDSDGNPPSPERLLSDEIAWAWDETMHLTFAQMYYIG</sequence>
<name>A0A9P7ZQD3_9HYPO</name>
<dbReference type="InterPro" id="IPR045518">
    <property type="entry name" value="2EXR"/>
</dbReference>
<dbReference type="Proteomes" id="UP000887229">
    <property type="component" value="Unassembled WGS sequence"/>
</dbReference>